<dbReference type="Proteomes" id="UP001197093">
    <property type="component" value="Unassembled WGS sequence"/>
</dbReference>
<name>A0AAD4F0V3_9PEZI</name>
<proteinExistence type="predicted"/>
<sequence>MTTRTAQDPYSIVVELVPDKLDGSLGPSTRATPAKIAEGSEKALYKENRNHTLECRVVHLQHGTLHNEPAVLVAFEFQFTTPVLSSSRRIVSADIDISFDCDTITPDATTFRAKVVNYAPAFVEGPPTDVTKETELLFKPNLASPGPVQAGLEFGFSERTTFVEKQALQVQGSASSSDTRNEVHRARWQVKENRATKKGIPHVFRTAALVRTRERVPLLCSLRLEVFSGRRRLLGVPWSADQPLVMEPDAAVGSALGSPRFEELQERDWEELLQISYPTATLQITRDPRSVLLGDI</sequence>
<keyword evidence="2" id="KW-1185">Reference proteome</keyword>
<comment type="caution">
    <text evidence="1">The sequence shown here is derived from an EMBL/GenBank/DDBJ whole genome shotgun (WGS) entry which is preliminary data.</text>
</comment>
<protein>
    <submittedName>
        <fullName evidence="1">Uncharacterized protein</fullName>
    </submittedName>
</protein>
<organism evidence="1 2">
    <name type="scientific">Staphylotrichum longicolle</name>
    <dbReference type="NCBI Taxonomy" id="669026"/>
    <lineage>
        <taxon>Eukaryota</taxon>
        <taxon>Fungi</taxon>
        <taxon>Dikarya</taxon>
        <taxon>Ascomycota</taxon>
        <taxon>Pezizomycotina</taxon>
        <taxon>Sordariomycetes</taxon>
        <taxon>Sordariomycetidae</taxon>
        <taxon>Sordariales</taxon>
        <taxon>Chaetomiaceae</taxon>
        <taxon>Staphylotrichum</taxon>
    </lineage>
</organism>
<gene>
    <name evidence="1" type="ORF">NEMBOFW57_001278</name>
</gene>
<evidence type="ECO:0000313" key="2">
    <source>
        <dbReference type="Proteomes" id="UP001197093"/>
    </source>
</evidence>
<evidence type="ECO:0000313" key="1">
    <source>
        <dbReference type="EMBL" id="KAG7291266.1"/>
    </source>
</evidence>
<reference evidence="1" key="1">
    <citation type="submission" date="2023-02" db="EMBL/GenBank/DDBJ databases">
        <authorList>
            <person name="Palmer J.M."/>
        </authorList>
    </citation>
    <scope>NUCLEOTIDE SEQUENCE</scope>
    <source>
        <strain evidence="1">FW57</strain>
    </source>
</reference>
<dbReference type="AlphaFoldDB" id="A0AAD4F0V3"/>
<dbReference type="EMBL" id="JAHCVI010000001">
    <property type="protein sequence ID" value="KAG7291266.1"/>
    <property type="molecule type" value="Genomic_DNA"/>
</dbReference>
<accession>A0AAD4F0V3</accession>